<reference evidence="2" key="1">
    <citation type="journal article" date="2023" name="Mol. Phylogenet. Evol.">
        <title>Genome-scale phylogeny and comparative genomics of the fungal order Sordariales.</title>
        <authorList>
            <person name="Hensen N."/>
            <person name="Bonometti L."/>
            <person name="Westerberg I."/>
            <person name="Brannstrom I.O."/>
            <person name="Guillou S."/>
            <person name="Cros-Aarteil S."/>
            <person name="Calhoun S."/>
            <person name="Haridas S."/>
            <person name="Kuo A."/>
            <person name="Mondo S."/>
            <person name="Pangilinan J."/>
            <person name="Riley R."/>
            <person name="LaButti K."/>
            <person name="Andreopoulos B."/>
            <person name="Lipzen A."/>
            <person name="Chen C."/>
            <person name="Yan M."/>
            <person name="Daum C."/>
            <person name="Ng V."/>
            <person name="Clum A."/>
            <person name="Steindorff A."/>
            <person name="Ohm R.A."/>
            <person name="Martin F."/>
            <person name="Silar P."/>
            <person name="Natvig D.O."/>
            <person name="Lalanne C."/>
            <person name="Gautier V."/>
            <person name="Ament-Velasquez S.L."/>
            <person name="Kruys A."/>
            <person name="Hutchinson M.I."/>
            <person name="Powell A.J."/>
            <person name="Barry K."/>
            <person name="Miller A.N."/>
            <person name="Grigoriev I.V."/>
            <person name="Debuchy R."/>
            <person name="Gladieux P."/>
            <person name="Hiltunen Thoren M."/>
            <person name="Johannesson H."/>
        </authorList>
    </citation>
    <scope>NUCLEOTIDE SEQUENCE [LARGE SCALE GENOMIC DNA]</scope>
    <source>
        <strain evidence="2">CBS 284.82</strain>
    </source>
</reference>
<dbReference type="AlphaFoldDB" id="A0AAN6SVJ9"/>
<keyword evidence="2" id="KW-1185">Reference proteome</keyword>
<protein>
    <submittedName>
        <fullName evidence="1">Uncharacterized protein</fullName>
    </submittedName>
</protein>
<evidence type="ECO:0000313" key="1">
    <source>
        <dbReference type="EMBL" id="KAK4043658.1"/>
    </source>
</evidence>
<name>A0AAN6SVJ9_9PEZI</name>
<sequence>MLHSERGYKALADIGVDVWPKWYEGDTISHDDMCKNIDIFLERLDRNFIEITLTKDHPFNGSYMCVDWYKPDEGMDSWDPRTGGIMTLNHFMVESMAKARDGTSTNHQDASLVFYFHLGLTIVHELVHCFMNFLSGDEENDTPTEIVDIQFTKGSSNRPWGDSDRPSSTSRGVFLIISREPSLGPGWLSIHEDWLSFHEDWLSFHEDWLPFYEGWFPSRFVSRRASYACVCYAPDRPSSTSRRVFIIVSREAFPREGWLPFHQGWFRSLFVSRRASHARICYPPDRPSSTSHRAFGISRQALPSAGWFLFHKGWLPFHEGWSPSRFVSRRASHACVCYAPDRFSSTPRRVFLIISREDSPGEEWLSFHEGWHPFCEGWCPFCKCRFPSCGVFKFRRKFCPYPP</sequence>
<dbReference type="EMBL" id="MU854325">
    <property type="protein sequence ID" value="KAK4043658.1"/>
    <property type="molecule type" value="Genomic_DNA"/>
</dbReference>
<dbReference type="Proteomes" id="UP001303115">
    <property type="component" value="Unassembled WGS sequence"/>
</dbReference>
<gene>
    <name evidence="1" type="ORF">C8A01DRAFT_32186</name>
</gene>
<accession>A0AAN6SVJ9</accession>
<proteinExistence type="predicted"/>
<evidence type="ECO:0000313" key="2">
    <source>
        <dbReference type="Proteomes" id="UP001303115"/>
    </source>
</evidence>
<organism evidence="1 2">
    <name type="scientific">Parachaetomium inaequale</name>
    <dbReference type="NCBI Taxonomy" id="2588326"/>
    <lineage>
        <taxon>Eukaryota</taxon>
        <taxon>Fungi</taxon>
        <taxon>Dikarya</taxon>
        <taxon>Ascomycota</taxon>
        <taxon>Pezizomycotina</taxon>
        <taxon>Sordariomycetes</taxon>
        <taxon>Sordariomycetidae</taxon>
        <taxon>Sordariales</taxon>
        <taxon>Chaetomiaceae</taxon>
        <taxon>Parachaetomium</taxon>
    </lineage>
</organism>
<comment type="caution">
    <text evidence="1">The sequence shown here is derived from an EMBL/GenBank/DDBJ whole genome shotgun (WGS) entry which is preliminary data.</text>
</comment>